<sequence length="25" mass="3023">MLWKPLHKKDNTVLFNIVLNLQDNK</sequence>
<reference evidence="1" key="1">
    <citation type="submission" date="2014-11" db="EMBL/GenBank/DDBJ databases">
        <authorList>
            <person name="Amaro Gonzalez C."/>
        </authorList>
    </citation>
    <scope>NUCLEOTIDE SEQUENCE</scope>
</reference>
<proteinExistence type="predicted"/>
<organism evidence="1">
    <name type="scientific">Anguilla anguilla</name>
    <name type="common">European freshwater eel</name>
    <name type="synonym">Muraena anguilla</name>
    <dbReference type="NCBI Taxonomy" id="7936"/>
    <lineage>
        <taxon>Eukaryota</taxon>
        <taxon>Metazoa</taxon>
        <taxon>Chordata</taxon>
        <taxon>Craniata</taxon>
        <taxon>Vertebrata</taxon>
        <taxon>Euteleostomi</taxon>
        <taxon>Actinopterygii</taxon>
        <taxon>Neopterygii</taxon>
        <taxon>Teleostei</taxon>
        <taxon>Anguilliformes</taxon>
        <taxon>Anguillidae</taxon>
        <taxon>Anguilla</taxon>
    </lineage>
</organism>
<dbReference type="AlphaFoldDB" id="A0A0E9R3N7"/>
<reference evidence="1" key="2">
    <citation type="journal article" date="2015" name="Fish Shellfish Immunol.">
        <title>Early steps in the European eel (Anguilla anguilla)-Vibrio vulnificus interaction in the gills: Role of the RtxA13 toxin.</title>
        <authorList>
            <person name="Callol A."/>
            <person name="Pajuelo D."/>
            <person name="Ebbesson L."/>
            <person name="Teles M."/>
            <person name="MacKenzie S."/>
            <person name="Amaro C."/>
        </authorList>
    </citation>
    <scope>NUCLEOTIDE SEQUENCE</scope>
</reference>
<evidence type="ECO:0000313" key="1">
    <source>
        <dbReference type="EMBL" id="JAH23105.1"/>
    </source>
</evidence>
<name>A0A0E9R3N7_ANGAN</name>
<protein>
    <submittedName>
        <fullName evidence="1">Uncharacterized protein</fullName>
    </submittedName>
</protein>
<dbReference type="EMBL" id="GBXM01085472">
    <property type="protein sequence ID" value="JAH23105.1"/>
    <property type="molecule type" value="Transcribed_RNA"/>
</dbReference>
<accession>A0A0E9R3N7</accession>